<dbReference type="EMBL" id="MU151413">
    <property type="protein sequence ID" value="KAF9444018.1"/>
    <property type="molecule type" value="Genomic_DNA"/>
</dbReference>
<name>A0A9P5X399_9AGAR</name>
<proteinExistence type="predicted"/>
<keyword evidence="2" id="KW-1185">Reference proteome</keyword>
<sequence>MNVSPSRIKIHNHIHISCSRLNDLRSVCLISVPSLGQHDLAGRWHHEHMSQFPPRLQTQRCMSLEPMNPKSIGLSSRKAEGFVMNYKHPRDQQTLACTKVWGSPRHTITDCFQSHNRLFRPFYENQGVFGMKKSLQNKAGMSGMSLDMNNARAGRYFC</sequence>
<reference evidence="1" key="1">
    <citation type="submission" date="2020-11" db="EMBL/GenBank/DDBJ databases">
        <authorList>
            <consortium name="DOE Joint Genome Institute"/>
            <person name="Ahrendt S."/>
            <person name="Riley R."/>
            <person name="Andreopoulos W."/>
            <person name="Labutti K."/>
            <person name="Pangilinan J."/>
            <person name="Ruiz-Duenas F.J."/>
            <person name="Barrasa J.M."/>
            <person name="Sanchez-Garcia M."/>
            <person name="Camarero S."/>
            <person name="Miyauchi S."/>
            <person name="Serrano A."/>
            <person name="Linde D."/>
            <person name="Babiker R."/>
            <person name="Drula E."/>
            <person name="Ayuso-Fernandez I."/>
            <person name="Pacheco R."/>
            <person name="Padilla G."/>
            <person name="Ferreira P."/>
            <person name="Barriuso J."/>
            <person name="Kellner H."/>
            <person name="Castanera R."/>
            <person name="Alfaro M."/>
            <person name="Ramirez L."/>
            <person name="Pisabarro A.G."/>
            <person name="Kuo A."/>
            <person name="Tritt A."/>
            <person name="Lipzen A."/>
            <person name="He G."/>
            <person name="Yan M."/>
            <person name="Ng V."/>
            <person name="Cullen D."/>
            <person name="Martin F."/>
            <person name="Rosso M.-N."/>
            <person name="Henrissat B."/>
            <person name="Hibbett D."/>
            <person name="Martinez A.T."/>
            <person name="Grigoriev I.V."/>
        </authorList>
    </citation>
    <scope>NUCLEOTIDE SEQUENCE</scope>
    <source>
        <strain evidence="1">MF-IS2</strain>
    </source>
</reference>
<evidence type="ECO:0000313" key="1">
    <source>
        <dbReference type="EMBL" id="KAF9444018.1"/>
    </source>
</evidence>
<gene>
    <name evidence="1" type="ORF">P691DRAFT_369420</name>
</gene>
<dbReference type="AlphaFoldDB" id="A0A9P5X399"/>
<evidence type="ECO:0000313" key="2">
    <source>
        <dbReference type="Proteomes" id="UP000807342"/>
    </source>
</evidence>
<comment type="caution">
    <text evidence="1">The sequence shown here is derived from an EMBL/GenBank/DDBJ whole genome shotgun (WGS) entry which is preliminary data.</text>
</comment>
<accession>A0A9P5X399</accession>
<dbReference type="Proteomes" id="UP000807342">
    <property type="component" value="Unassembled WGS sequence"/>
</dbReference>
<organism evidence="1 2">
    <name type="scientific">Macrolepiota fuliginosa MF-IS2</name>
    <dbReference type="NCBI Taxonomy" id="1400762"/>
    <lineage>
        <taxon>Eukaryota</taxon>
        <taxon>Fungi</taxon>
        <taxon>Dikarya</taxon>
        <taxon>Basidiomycota</taxon>
        <taxon>Agaricomycotina</taxon>
        <taxon>Agaricomycetes</taxon>
        <taxon>Agaricomycetidae</taxon>
        <taxon>Agaricales</taxon>
        <taxon>Agaricineae</taxon>
        <taxon>Agaricaceae</taxon>
        <taxon>Macrolepiota</taxon>
    </lineage>
</organism>
<protein>
    <submittedName>
        <fullName evidence="1">Uncharacterized protein</fullName>
    </submittedName>
</protein>